<dbReference type="InterPro" id="IPR049163">
    <property type="entry name" value="Pif1-like_2B_dom"/>
</dbReference>
<name>A0A6C0DD15_9ZZZZ</name>
<dbReference type="PANTHER" id="PTHR47642:SF7">
    <property type="entry name" value="ATP-DEPENDENT DNA HELICASE PIF1"/>
    <property type="match status" value="1"/>
</dbReference>
<dbReference type="SUPFAM" id="SSF52540">
    <property type="entry name" value="P-loop containing nucleoside triphosphate hydrolases"/>
    <property type="match status" value="2"/>
</dbReference>
<dbReference type="AlphaFoldDB" id="A0A6C0DD15"/>
<dbReference type="EMBL" id="MN739582">
    <property type="protein sequence ID" value="QHT14397.1"/>
    <property type="molecule type" value="Genomic_DNA"/>
</dbReference>
<sequence length="437" mass="48510">MDCSEEQRKVIDAVMGGSSIFLTGAGGTGKSFLLQSLYKEYTATGKTMAVTAMTGCAALLLQPIPAKTLHSWAGIGLGKEPFSTLVENIVKNGRKKKAWRETDCLVIDEVSMLTPNLLETLERIGSIVRGGRRGIFGGLQIVCIGDFYQLPPVAKDGTTISYVFESLIWNKVIQKSFELKTIHRQKESVFQQILFEARKGEISPETEALLLERKNVSWKGQAIRPTLLFTRNVDVDEINQRHLDRLTGDIKTFEAETILPSKSGTLDQFIGLASNGLSKDEVNMLVSKLDKDAPYSVITHLKEGAQVMLLMNLDQEGGLVNGSRGVIKGFTPEGLPLVKFLTKVEPIEIKHHIWTTEKGIGRKQIPLRLAYALTIHKAQGMSLDSALIDVGPSTFEYGQAYVALSRVRSLESLYIYEFDPRSFRVHPAVKDFYERTA</sequence>
<protein>
    <recommendedName>
        <fullName evidence="4">AAA+ ATPase domain-containing protein</fullName>
    </recommendedName>
</protein>
<dbReference type="Pfam" id="PF21530">
    <property type="entry name" value="Pif1_2B_dom"/>
    <property type="match status" value="1"/>
</dbReference>
<dbReference type="GO" id="GO:0006281">
    <property type="term" value="P:DNA repair"/>
    <property type="evidence" value="ECO:0007669"/>
    <property type="project" value="InterPro"/>
</dbReference>
<accession>A0A6C0DD15</accession>
<reference evidence="3" key="1">
    <citation type="journal article" date="2020" name="Nature">
        <title>Giant virus diversity and host interactions through global metagenomics.</title>
        <authorList>
            <person name="Schulz F."/>
            <person name="Roux S."/>
            <person name="Paez-Espino D."/>
            <person name="Jungbluth S."/>
            <person name="Walsh D.A."/>
            <person name="Denef V.J."/>
            <person name="McMahon K.D."/>
            <person name="Konstantinidis K.T."/>
            <person name="Eloe-Fadrosh E.A."/>
            <person name="Kyrpides N.C."/>
            <person name="Woyke T."/>
        </authorList>
    </citation>
    <scope>NUCLEOTIDE SEQUENCE</scope>
    <source>
        <strain evidence="3">GVMAG-M-3300023174-137</strain>
    </source>
</reference>
<dbReference type="Pfam" id="PF05970">
    <property type="entry name" value="PIF1"/>
    <property type="match status" value="1"/>
</dbReference>
<evidence type="ECO:0000259" key="2">
    <source>
        <dbReference type="Pfam" id="PF21530"/>
    </source>
</evidence>
<dbReference type="GO" id="GO:0003678">
    <property type="term" value="F:DNA helicase activity"/>
    <property type="evidence" value="ECO:0007669"/>
    <property type="project" value="InterPro"/>
</dbReference>
<dbReference type="InterPro" id="IPR010285">
    <property type="entry name" value="DNA_helicase_pif1-like_DEAD"/>
</dbReference>
<dbReference type="InterPro" id="IPR051055">
    <property type="entry name" value="PIF1_helicase"/>
</dbReference>
<evidence type="ECO:0000313" key="3">
    <source>
        <dbReference type="EMBL" id="QHT14397.1"/>
    </source>
</evidence>
<evidence type="ECO:0000259" key="1">
    <source>
        <dbReference type="Pfam" id="PF05970"/>
    </source>
</evidence>
<evidence type="ECO:0008006" key="4">
    <source>
        <dbReference type="Google" id="ProtNLM"/>
    </source>
</evidence>
<feature type="domain" description="DNA helicase Pif1-like 2B" evidence="2">
    <location>
        <begin position="300"/>
        <end position="330"/>
    </location>
</feature>
<dbReference type="Gene3D" id="3.40.50.300">
    <property type="entry name" value="P-loop containing nucleotide triphosphate hydrolases"/>
    <property type="match status" value="2"/>
</dbReference>
<proteinExistence type="predicted"/>
<dbReference type="InterPro" id="IPR027417">
    <property type="entry name" value="P-loop_NTPase"/>
</dbReference>
<dbReference type="PANTHER" id="PTHR47642">
    <property type="entry name" value="ATP-DEPENDENT DNA HELICASE"/>
    <property type="match status" value="1"/>
</dbReference>
<organism evidence="3">
    <name type="scientific">viral metagenome</name>
    <dbReference type="NCBI Taxonomy" id="1070528"/>
    <lineage>
        <taxon>unclassified sequences</taxon>
        <taxon>metagenomes</taxon>
        <taxon>organismal metagenomes</taxon>
    </lineage>
</organism>
<dbReference type="GO" id="GO:0000723">
    <property type="term" value="P:telomere maintenance"/>
    <property type="evidence" value="ECO:0007669"/>
    <property type="project" value="InterPro"/>
</dbReference>
<dbReference type="CDD" id="cd18809">
    <property type="entry name" value="SF1_C_RecD"/>
    <property type="match status" value="1"/>
</dbReference>
<feature type="domain" description="DNA helicase Pif1-like DEAD-box helicase" evidence="1">
    <location>
        <begin position="4"/>
        <end position="190"/>
    </location>
</feature>